<dbReference type="VEuPathDB" id="FungiDB:CCM_08847"/>
<feature type="chain" id="PRO_5014181535" evidence="1">
    <location>
        <begin position="17"/>
        <end position="198"/>
    </location>
</feature>
<dbReference type="VEuPathDB" id="FungiDB:A9K55_009094"/>
<accession>A0A2H4SGH1</accession>
<feature type="signal peptide" evidence="1">
    <location>
        <begin position="1"/>
        <end position="16"/>
    </location>
</feature>
<organism evidence="2 3">
    <name type="scientific">Cordyceps militaris</name>
    <name type="common">Caterpillar fungus</name>
    <name type="synonym">Clavaria militaris</name>
    <dbReference type="NCBI Taxonomy" id="73501"/>
    <lineage>
        <taxon>Eukaryota</taxon>
        <taxon>Fungi</taxon>
        <taxon>Dikarya</taxon>
        <taxon>Ascomycota</taxon>
        <taxon>Pezizomycotina</taxon>
        <taxon>Sordariomycetes</taxon>
        <taxon>Hypocreomycetidae</taxon>
        <taxon>Hypocreales</taxon>
        <taxon>Cordycipitaceae</taxon>
        <taxon>Cordyceps</taxon>
    </lineage>
</organism>
<keyword evidence="1" id="KW-0732">Signal</keyword>
<evidence type="ECO:0000313" key="2">
    <source>
        <dbReference type="EMBL" id="ATY62197.1"/>
    </source>
</evidence>
<evidence type="ECO:0000256" key="1">
    <source>
        <dbReference type="SAM" id="SignalP"/>
    </source>
</evidence>
<dbReference type="AlphaFoldDB" id="A0A2H4SGH1"/>
<name>A0A2H4SGH1_CORMI</name>
<dbReference type="EMBL" id="CP023324">
    <property type="protein sequence ID" value="ATY62197.1"/>
    <property type="molecule type" value="Genomic_DNA"/>
</dbReference>
<reference evidence="2 3" key="1">
    <citation type="journal article" date="2017" name="BMC Genomics">
        <title>Chromosome level assembly and secondary metabolite potential of the parasitic fungus Cordyceps militaris.</title>
        <authorList>
            <person name="Kramer G.J."/>
            <person name="Nodwell J.R."/>
        </authorList>
    </citation>
    <scope>NUCLEOTIDE SEQUENCE [LARGE SCALE GENOMIC DNA]</scope>
    <source>
        <strain evidence="2 3">ATCC 34164</strain>
    </source>
</reference>
<dbReference type="OrthoDB" id="4940871at2759"/>
<gene>
    <name evidence="2" type="ORF">A9K55_009094</name>
</gene>
<proteinExistence type="predicted"/>
<evidence type="ECO:0000313" key="3">
    <source>
        <dbReference type="Proteomes" id="UP000323067"/>
    </source>
</evidence>
<dbReference type="Proteomes" id="UP000323067">
    <property type="component" value="Chromosome vii"/>
</dbReference>
<sequence>MRYFCIVIIPSVLAAATRLSPRQETEVVADADQLLTLRANFCIDYTKPECEDAIATCQDGGKIIEDCIRDEHPACIKDAASPCSQAVEKCLADFGAEEDADQAVHDCIIEKVISGGVGDDELPAETGSALSPEEATACKKASAEFQVAMLDDDCDVVEDGDEGVAKRADSAACEAAAATFEKAWKDHSCEKAFGAQEE</sequence>
<protein>
    <submittedName>
        <fullName evidence="2">Uncharacterized protein</fullName>
    </submittedName>
</protein>